<dbReference type="Proteomes" id="UP000034164">
    <property type="component" value="Unassembled WGS sequence"/>
</dbReference>
<gene>
    <name evidence="1" type="ORF">EMCG_00203</name>
</gene>
<reference evidence="2" key="1">
    <citation type="journal article" date="2015" name="PLoS Genet.">
        <title>The dynamic genome and transcriptome of the human fungal pathogen Blastomyces and close relative Emmonsia.</title>
        <authorList>
            <person name="Munoz J.F."/>
            <person name="Gauthier G.M."/>
            <person name="Desjardins C.A."/>
            <person name="Gallo J.E."/>
            <person name="Holder J."/>
            <person name="Sullivan T.D."/>
            <person name="Marty A.J."/>
            <person name="Carmen J.C."/>
            <person name="Chen Z."/>
            <person name="Ding L."/>
            <person name="Gujja S."/>
            <person name="Magrini V."/>
            <person name="Misas E."/>
            <person name="Mitreva M."/>
            <person name="Priest M."/>
            <person name="Saif S."/>
            <person name="Whiston E.A."/>
            <person name="Young S."/>
            <person name="Zeng Q."/>
            <person name="Goldman W.E."/>
            <person name="Mardis E.R."/>
            <person name="Taylor J.W."/>
            <person name="McEwen J.G."/>
            <person name="Clay O.K."/>
            <person name="Klein B.S."/>
            <person name="Cuomo C.A."/>
        </authorList>
    </citation>
    <scope>NUCLEOTIDE SEQUENCE [LARGE SCALE GENOMIC DNA]</scope>
    <source>
        <strain evidence="2">UAMH 3008</strain>
    </source>
</reference>
<dbReference type="AlphaFoldDB" id="A0A0G2I8Q4"/>
<comment type="caution">
    <text evidence="1">The sequence shown here is derived from an EMBL/GenBank/DDBJ whole genome shotgun (WGS) entry which is preliminary data.</text>
</comment>
<organism evidence="1 2">
    <name type="scientific">[Emmonsia] crescens</name>
    <dbReference type="NCBI Taxonomy" id="73230"/>
    <lineage>
        <taxon>Eukaryota</taxon>
        <taxon>Fungi</taxon>
        <taxon>Dikarya</taxon>
        <taxon>Ascomycota</taxon>
        <taxon>Pezizomycotina</taxon>
        <taxon>Eurotiomycetes</taxon>
        <taxon>Eurotiomycetidae</taxon>
        <taxon>Onygenales</taxon>
        <taxon>Ajellomycetaceae</taxon>
        <taxon>Emergomyces</taxon>
    </lineage>
</organism>
<evidence type="ECO:0000313" key="1">
    <source>
        <dbReference type="EMBL" id="KKZ66640.1"/>
    </source>
</evidence>
<dbReference type="EMBL" id="LCZI01000446">
    <property type="protein sequence ID" value="KKZ66640.1"/>
    <property type="molecule type" value="Genomic_DNA"/>
</dbReference>
<sequence length="149" mass="15938">MESRPSLSAKLRQVLLPSQSDLPRQPFALRVSCKIAPADQVPNTLLLNLIPATPHPSCTPAHLHGWLKVGPPAPCTTRHCLFGFQLADRIERQRAGLGMFNLALAVTSKANYAAPVTQANPNSGAGEQENRSVISNITPADGKLVVAFV</sequence>
<evidence type="ECO:0000313" key="2">
    <source>
        <dbReference type="Proteomes" id="UP000034164"/>
    </source>
</evidence>
<dbReference type="VEuPathDB" id="FungiDB:EMCG_00203"/>
<proteinExistence type="predicted"/>
<name>A0A0G2I8Q4_9EURO</name>
<accession>A0A0G2I8Q4</accession>
<protein>
    <submittedName>
        <fullName evidence="1">Uncharacterized protein</fullName>
    </submittedName>
</protein>